<dbReference type="PANTHER" id="PTHR48006">
    <property type="entry name" value="LEUCINE-RICH REPEAT-CONTAINING PROTEIN DDB_G0281931-RELATED"/>
    <property type="match status" value="1"/>
</dbReference>
<gene>
    <name evidence="2" type="ORF">OSB04_023718</name>
</gene>
<organism evidence="2 3">
    <name type="scientific">Centaurea solstitialis</name>
    <name type="common">yellow star-thistle</name>
    <dbReference type="NCBI Taxonomy" id="347529"/>
    <lineage>
        <taxon>Eukaryota</taxon>
        <taxon>Viridiplantae</taxon>
        <taxon>Streptophyta</taxon>
        <taxon>Embryophyta</taxon>
        <taxon>Tracheophyta</taxon>
        <taxon>Spermatophyta</taxon>
        <taxon>Magnoliopsida</taxon>
        <taxon>eudicotyledons</taxon>
        <taxon>Gunneridae</taxon>
        <taxon>Pentapetalae</taxon>
        <taxon>asterids</taxon>
        <taxon>campanulids</taxon>
        <taxon>Asterales</taxon>
        <taxon>Asteraceae</taxon>
        <taxon>Carduoideae</taxon>
        <taxon>Cardueae</taxon>
        <taxon>Centaureinae</taxon>
        <taxon>Centaurea</taxon>
    </lineage>
</organism>
<dbReference type="Pfam" id="PF00560">
    <property type="entry name" value="LRR_1"/>
    <property type="match status" value="2"/>
</dbReference>
<keyword evidence="3" id="KW-1185">Reference proteome</keyword>
<dbReference type="InterPro" id="IPR001611">
    <property type="entry name" value="Leu-rich_rpt"/>
</dbReference>
<dbReference type="SUPFAM" id="SSF52058">
    <property type="entry name" value="L domain-like"/>
    <property type="match status" value="1"/>
</dbReference>
<sequence>MLSLLSVHSIALTGATHTWIDHFPMQHNHKRTPIRSCRHCIISKTSLQPGMRLYKFRPSLSSPASTTLLPRQSSGSYLNFDLNWEFAEFLGELCSGAATNFDDQAFNPGIKCDCNFPNNTCHITRLRFVGNSFEGSIPPTFSRLTKLQELRISGLSNGTLDFIRDMKSLSTIVLRNNRLSGSIPTDIGEYQSLTRLFLCAHAPVHNHVYILQTNIEIYDDECQIFYRTVGINALSGEIPPELRNLTDLRSIGFGTNNFSGSLPYELGIYED</sequence>
<dbReference type="Proteomes" id="UP001172457">
    <property type="component" value="Chromosome 6"/>
</dbReference>
<evidence type="ECO:0000256" key="1">
    <source>
        <dbReference type="ARBA" id="ARBA00004479"/>
    </source>
</evidence>
<comment type="subcellular location">
    <subcellularLocation>
        <location evidence="1">Membrane</location>
        <topology evidence="1">Single-pass type I membrane protein</topology>
    </subcellularLocation>
</comment>
<dbReference type="EMBL" id="JARYMX010000006">
    <property type="protein sequence ID" value="KAJ9544011.1"/>
    <property type="molecule type" value="Genomic_DNA"/>
</dbReference>
<protein>
    <submittedName>
        <fullName evidence="2">Uncharacterized protein</fullName>
    </submittedName>
</protein>
<comment type="caution">
    <text evidence="2">The sequence shown here is derived from an EMBL/GenBank/DDBJ whole genome shotgun (WGS) entry which is preliminary data.</text>
</comment>
<accession>A0AA38WD75</accession>
<dbReference type="InterPro" id="IPR051824">
    <property type="entry name" value="LRR_Rcpt-Like_S/T_Kinase"/>
</dbReference>
<dbReference type="AlphaFoldDB" id="A0AA38WD75"/>
<dbReference type="GO" id="GO:0016020">
    <property type="term" value="C:membrane"/>
    <property type="evidence" value="ECO:0007669"/>
    <property type="project" value="UniProtKB-SubCell"/>
</dbReference>
<name>A0AA38WD75_9ASTR</name>
<reference evidence="2" key="1">
    <citation type="submission" date="2023-03" db="EMBL/GenBank/DDBJ databases">
        <title>Chromosome-scale reference genome and RAD-based genetic map of yellow starthistle (Centaurea solstitialis) reveal putative structural variation and QTLs associated with invader traits.</title>
        <authorList>
            <person name="Reatini B."/>
            <person name="Cang F.A."/>
            <person name="Jiang Q."/>
            <person name="Mckibben M.T.W."/>
            <person name="Barker M.S."/>
            <person name="Rieseberg L.H."/>
            <person name="Dlugosch K.M."/>
        </authorList>
    </citation>
    <scope>NUCLEOTIDE SEQUENCE</scope>
    <source>
        <strain evidence="2">CAN-66</strain>
        <tissue evidence="2">Leaf</tissue>
    </source>
</reference>
<proteinExistence type="predicted"/>
<evidence type="ECO:0000313" key="3">
    <source>
        <dbReference type="Proteomes" id="UP001172457"/>
    </source>
</evidence>
<dbReference type="InterPro" id="IPR032675">
    <property type="entry name" value="LRR_dom_sf"/>
</dbReference>
<dbReference type="Gene3D" id="3.80.10.10">
    <property type="entry name" value="Ribonuclease Inhibitor"/>
    <property type="match status" value="1"/>
</dbReference>
<evidence type="ECO:0000313" key="2">
    <source>
        <dbReference type="EMBL" id="KAJ9544011.1"/>
    </source>
</evidence>